<proteinExistence type="predicted"/>
<gene>
    <name evidence="1" type="ORF">CPE01_22900</name>
</gene>
<accession>A0A510UV46</accession>
<dbReference type="EMBL" id="BJUA01000010">
    <property type="protein sequence ID" value="GEK18557.1"/>
    <property type="molecule type" value="Genomic_DNA"/>
</dbReference>
<keyword evidence="2" id="KW-1185">Reference proteome</keyword>
<dbReference type="Gene3D" id="3.30.110.170">
    <property type="entry name" value="Protein of unknown function (DUF541), domain 1"/>
    <property type="match status" value="1"/>
</dbReference>
<dbReference type="InterPro" id="IPR007497">
    <property type="entry name" value="SIMPL/DUF541"/>
</dbReference>
<dbReference type="Gene3D" id="3.30.70.2970">
    <property type="entry name" value="Protein of unknown function (DUF541), domain 2"/>
    <property type="match status" value="1"/>
</dbReference>
<protein>
    <submittedName>
        <fullName evidence="1">SIMPL domain-containing protein</fullName>
    </submittedName>
</protein>
<evidence type="ECO:0000313" key="1">
    <source>
        <dbReference type="EMBL" id="GEK18557.1"/>
    </source>
</evidence>
<sequence>MQETAVQETPVPGTTITVEGRFEHHHAAERGTVSLVVGFEGPQREDVVQRATHAHARIVDQVRALHDPSSGPVTWWSAQRMSVWSRRPWNDHGKQLPFVHHAQVGLEAKFSDLARLAEWVEQVAVLDGVTVRGVDWTLTEVTRTRLVADARARAVADAVERAGAYASALGLTDVRAVALAEPGMLGDQSRPAAPEAVAMMRGAVADASGGQLDLKPEDITVESAVHARFVAS</sequence>
<dbReference type="Pfam" id="PF04402">
    <property type="entry name" value="SIMPL"/>
    <property type="match status" value="1"/>
</dbReference>
<dbReference type="Proteomes" id="UP000321386">
    <property type="component" value="Unassembled WGS sequence"/>
</dbReference>
<comment type="caution">
    <text evidence="1">The sequence shown here is derived from an EMBL/GenBank/DDBJ whole genome shotgun (WGS) entry which is preliminary data.</text>
</comment>
<reference evidence="1 2" key="1">
    <citation type="submission" date="2019-07" db="EMBL/GenBank/DDBJ databases">
        <title>Whole genome shotgun sequence of Cellulomonas persica NBRC 101101.</title>
        <authorList>
            <person name="Hosoyama A."/>
            <person name="Uohara A."/>
            <person name="Ohji S."/>
            <person name="Ichikawa N."/>
        </authorList>
    </citation>
    <scope>NUCLEOTIDE SEQUENCE [LARGE SCALE GENOMIC DNA]</scope>
    <source>
        <strain evidence="1 2">NBRC 101101</strain>
    </source>
</reference>
<name>A0A510UV46_9CELL</name>
<organism evidence="1 2">
    <name type="scientific">Cellulomonas persica</name>
    <dbReference type="NCBI Taxonomy" id="76861"/>
    <lineage>
        <taxon>Bacteria</taxon>
        <taxon>Bacillati</taxon>
        <taxon>Actinomycetota</taxon>
        <taxon>Actinomycetes</taxon>
        <taxon>Micrococcales</taxon>
        <taxon>Cellulomonadaceae</taxon>
        <taxon>Cellulomonas</taxon>
    </lineage>
</organism>
<evidence type="ECO:0000313" key="2">
    <source>
        <dbReference type="Proteomes" id="UP000321386"/>
    </source>
</evidence>
<dbReference type="AlphaFoldDB" id="A0A510UV46"/>